<proteinExistence type="predicted"/>
<dbReference type="EMBL" id="JXXN02001310">
    <property type="protein sequence ID" value="THD25053.1"/>
    <property type="molecule type" value="Genomic_DNA"/>
</dbReference>
<accession>A0A4E0RC76</accession>
<dbReference type="Proteomes" id="UP000230066">
    <property type="component" value="Unassembled WGS sequence"/>
</dbReference>
<gene>
    <name evidence="1" type="ORF">D915_004151</name>
</gene>
<sequence length="346" mass="39839">MNCCEHRGCKLNQVHPLCRPAVTQERLTEKYERNPGFLDPFAVVEVCLAVLRSGVHVSANPWKDGSKNDGNLCEGIRIYLENWPLNPDLDRMVSKYIRFPCTTELQSYVNNDQKKALQFLVSYLRKRGPIINWQIRPGTDEVMGRCMKTVLAGHLQMLTDLEYTSAVMIGRYLQYLITVGYSHQMFYFRTILAKVWGPIFLRPCYSKEYRLCHPLTGEENVNLAITLFDRIIESAPWSTFTPFESAQKAILQENVMNKPYLPDYLRDSIPVQYDPVLDKQRIPNRLCGTISDKFKEESIRHATQSTKAECLVHSDKKAAENNQPDQAGDTFIGQKLELPTDHCQIR</sequence>
<comment type="caution">
    <text evidence="1">The sequence shown here is derived from an EMBL/GenBank/DDBJ whole genome shotgun (WGS) entry which is preliminary data.</text>
</comment>
<evidence type="ECO:0000313" key="2">
    <source>
        <dbReference type="Proteomes" id="UP000230066"/>
    </source>
</evidence>
<protein>
    <submittedName>
        <fullName evidence="1">Uncharacterized protein</fullName>
    </submittedName>
</protein>
<reference evidence="1" key="1">
    <citation type="submission" date="2019-03" db="EMBL/GenBank/DDBJ databases">
        <title>Improved annotation for the trematode Fasciola hepatica.</title>
        <authorList>
            <person name="Choi Y.-J."/>
            <person name="Martin J."/>
            <person name="Mitreva M."/>
        </authorList>
    </citation>
    <scope>NUCLEOTIDE SEQUENCE [LARGE SCALE GENOMIC DNA]</scope>
</reference>
<organism evidence="1 2">
    <name type="scientific">Fasciola hepatica</name>
    <name type="common">Liver fluke</name>
    <dbReference type="NCBI Taxonomy" id="6192"/>
    <lineage>
        <taxon>Eukaryota</taxon>
        <taxon>Metazoa</taxon>
        <taxon>Spiralia</taxon>
        <taxon>Lophotrochozoa</taxon>
        <taxon>Platyhelminthes</taxon>
        <taxon>Trematoda</taxon>
        <taxon>Digenea</taxon>
        <taxon>Plagiorchiida</taxon>
        <taxon>Echinostomata</taxon>
        <taxon>Echinostomatoidea</taxon>
        <taxon>Fasciolidae</taxon>
        <taxon>Fasciola</taxon>
    </lineage>
</organism>
<name>A0A4E0RC76_FASHE</name>
<dbReference type="AlphaFoldDB" id="A0A4E0RC76"/>
<evidence type="ECO:0000313" key="1">
    <source>
        <dbReference type="EMBL" id="THD25053.1"/>
    </source>
</evidence>
<keyword evidence="2" id="KW-1185">Reference proteome</keyword>